<gene>
    <name evidence="3" type="ORF">AMAG_15640</name>
</gene>
<dbReference type="Proteomes" id="UP000054350">
    <property type="component" value="Unassembled WGS sequence"/>
</dbReference>
<dbReference type="Gene3D" id="3.40.50.620">
    <property type="entry name" value="HUPs"/>
    <property type="match status" value="1"/>
</dbReference>
<dbReference type="InterPro" id="IPR006016">
    <property type="entry name" value="UspA"/>
</dbReference>
<dbReference type="AlphaFoldDB" id="A0A0L0T9K9"/>
<dbReference type="Pfam" id="PF00582">
    <property type="entry name" value="Usp"/>
    <property type="match status" value="1"/>
</dbReference>
<reference evidence="3 4" key="1">
    <citation type="submission" date="2009-11" db="EMBL/GenBank/DDBJ databases">
        <title>Annotation of Allomyces macrogynus ATCC 38327.</title>
        <authorList>
            <consortium name="The Broad Institute Genome Sequencing Platform"/>
            <person name="Russ C."/>
            <person name="Cuomo C."/>
            <person name="Burger G."/>
            <person name="Gray M.W."/>
            <person name="Holland P.W.H."/>
            <person name="King N."/>
            <person name="Lang F.B.F."/>
            <person name="Roger A.J."/>
            <person name="Ruiz-Trillo I."/>
            <person name="Young S.K."/>
            <person name="Zeng Q."/>
            <person name="Gargeya S."/>
            <person name="Fitzgerald M."/>
            <person name="Haas B."/>
            <person name="Abouelleil A."/>
            <person name="Alvarado L."/>
            <person name="Arachchi H.M."/>
            <person name="Berlin A."/>
            <person name="Chapman S.B."/>
            <person name="Gearin G."/>
            <person name="Goldberg J."/>
            <person name="Griggs A."/>
            <person name="Gujja S."/>
            <person name="Hansen M."/>
            <person name="Heiman D."/>
            <person name="Howarth C."/>
            <person name="Larimer J."/>
            <person name="Lui A."/>
            <person name="MacDonald P.J.P."/>
            <person name="McCowen C."/>
            <person name="Montmayeur A."/>
            <person name="Murphy C."/>
            <person name="Neiman D."/>
            <person name="Pearson M."/>
            <person name="Priest M."/>
            <person name="Roberts A."/>
            <person name="Saif S."/>
            <person name="Shea T."/>
            <person name="Sisk P."/>
            <person name="Stolte C."/>
            <person name="Sykes S."/>
            <person name="Wortman J."/>
            <person name="Nusbaum C."/>
            <person name="Birren B."/>
        </authorList>
    </citation>
    <scope>NUCLEOTIDE SEQUENCE [LARGE SCALE GENOMIC DNA]</scope>
    <source>
        <strain evidence="3 4">ATCC 38327</strain>
    </source>
</reference>
<sequence length="202" mass="21706">MASPTSFEPTVRPTSPRPGQRVAVALDDSPHSWRALEYTLDFLVDPKHDHLVLVTACQHAESWSDTFVSALMAENIAASFAPFAGGSTTALEDESRKKAVDQNLADQEQAKSMLRKAAALVRAHHHAGAHDPHIPFSIEIVQGASAAEAIVSYVNDKAHAIGLLVLGTRGLGAFKRAIIGSVSDYCLHHVRCPTVIVKNDQA</sequence>
<dbReference type="VEuPathDB" id="FungiDB:AMAG_15640"/>
<dbReference type="EMBL" id="GG745371">
    <property type="protein sequence ID" value="KNE71405.1"/>
    <property type="molecule type" value="Genomic_DNA"/>
</dbReference>
<evidence type="ECO:0000313" key="4">
    <source>
        <dbReference type="Proteomes" id="UP000054350"/>
    </source>
</evidence>
<dbReference type="PANTHER" id="PTHR31964">
    <property type="entry name" value="ADENINE NUCLEOTIDE ALPHA HYDROLASES-LIKE SUPERFAMILY PROTEIN"/>
    <property type="match status" value="1"/>
</dbReference>
<evidence type="ECO:0000256" key="1">
    <source>
        <dbReference type="SAM" id="MobiDB-lite"/>
    </source>
</evidence>
<dbReference type="STRING" id="578462.A0A0L0T9K9"/>
<dbReference type="PANTHER" id="PTHR31964:SF113">
    <property type="entry name" value="USPA DOMAIN-CONTAINING PROTEIN"/>
    <property type="match status" value="1"/>
</dbReference>
<dbReference type="InterPro" id="IPR014729">
    <property type="entry name" value="Rossmann-like_a/b/a_fold"/>
</dbReference>
<dbReference type="CDD" id="cd23659">
    <property type="entry name" value="USP_At3g01520-like"/>
    <property type="match status" value="1"/>
</dbReference>
<protein>
    <recommendedName>
        <fullName evidence="2">UspA domain-containing protein</fullName>
    </recommendedName>
</protein>
<dbReference type="SUPFAM" id="SSF52402">
    <property type="entry name" value="Adenine nucleotide alpha hydrolases-like"/>
    <property type="match status" value="1"/>
</dbReference>
<organism evidence="3 4">
    <name type="scientific">Allomyces macrogynus (strain ATCC 38327)</name>
    <name type="common">Allomyces javanicus var. macrogynus</name>
    <dbReference type="NCBI Taxonomy" id="578462"/>
    <lineage>
        <taxon>Eukaryota</taxon>
        <taxon>Fungi</taxon>
        <taxon>Fungi incertae sedis</taxon>
        <taxon>Blastocladiomycota</taxon>
        <taxon>Blastocladiomycetes</taxon>
        <taxon>Blastocladiales</taxon>
        <taxon>Blastocladiaceae</taxon>
        <taxon>Allomyces</taxon>
    </lineage>
</organism>
<dbReference type="PRINTS" id="PR01438">
    <property type="entry name" value="UNVRSLSTRESS"/>
</dbReference>
<evidence type="ECO:0000259" key="2">
    <source>
        <dbReference type="Pfam" id="PF00582"/>
    </source>
</evidence>
<reference evidence="4" key="2">
    <citation type="submission" date="2009-11" db="EMBL/GenBank/DDBJ databases">
        <title>The Genome Sequence of Allomyces macrogynus strain ATCC 38327.</title>
        <authorList>
            <consortium name="The Broad Institute Genome Sequencing Platform"/>
            <person name="Russ C."/>
            <person name="Cuomo C."/>
            <person name="Shea T."/>
            <person name="Young S.K."/>
            <person name="Zeng Q."/>
            <person name="Koehrsen M."/>
            <person name="Haas B."/>
            <person name="Borodovsky M."/>
            <person name="Guigo R."/>
            <person name="Alvarado L."/>
            <person name="Berlin A."/>
            <person name="Borenstein D."/>
            <person name="Chen Z."/>
            <person name="Engels R."/>
            <person name="Freedman E."/>
            <person name="Gellesch M."/>
            <person name="Goldberg J."/>
            <person name="Griggs A."/>
            <person name="Gujja S."/>
            <person name="Heiman D."/>
            <person name="Hepburn T."/>
            <person name="Howarth C."/>
            <person name="Jen D."/>
            <person name="Larson L."/>
            <person name="Lewis B."/>
            <person name="Mehta T."/>
            <person name="Park D."/>
            <person name="Pearson M."/>
            <person name="Roberts A."/>
            <person name="Saif S."/>
            <person name="Shenoy N."/>
            <person name="Sisk P."/>
            <person name="Stolte C."/>
            <person name="Sykes S."/>
            <person name="Walk T."/>
            <person name="White J."/>
            <person name="Yandava C."/>
            <person name="Burger G."/>
            <person name="Gray M.W."/>
            <person name="Holland P.W.H."/>
            <person name="King N."/>
            <person name="Lang F.B.F."/>
            <person name="Roger A.J."/>
            <person name="Ruiz-Trillo I."/>
            <person name="Lander E."/>
            <person name="Nusbaum C."/>
        </authorList>
    </citation>
    <scope>NUCLEOTIDE SEQUENCE [LARGE SCALE GENOMIC DNA]</scope>
    <source>
        <strain evidence="4">ATCC 38327</strain>
    </source>
</reference>
<feature type="domain" description="UspA" evidence="2">
    <location>
        <begin position="20"/>
        <end position="198"/>
    </location>
</feature>
<keyword evidence="4" id="KW-1185">Reference proteome</keyword>
<dbReference type="InterPro" id="IPR006015">
    <property type="entry name" value="Universal_stress_UspA"/>
</dbReference>
<accession>A0A0L0T9K9</accession>
<evidence type="ECO:0000313" key="3">
    <source>
        <dbReference type="EMBL" id="KNE71405.1"/>
    </source>
</evidence>
<name>A0A0L0T9K9_ALLM3</name>
<proteinExistence type="predicted"/>
<feature type="region of interest" description="Disordered" evidence="1">
    <location>
        <begin position="1"/>
        <end position="21"/>
    </location>
</feature>
<dbReference type="OrthoDB" id="843225at2759"/>
<dbReference type="eggNOG" id="ENOG502SBXG">
    <property type="taxonomic scope" value="Eukaryota"/>
</dbReference>